<feature type="compositionally biased region" description="Low complexity" evidence="2">
    <location>
        <begin position="1"/>
        <end position="18"/>
    </location>
</feature>
<evidence type="ECO:0008006" key="5">
    <source>
        <dbReference type="Google" id="ProtNLM"/>
    </source>
</evidence>
<organism evidence="3 4">
    <name type="scientific">Kwoniella shivajii</name>
    <dbReference type="NCBI Taxonomy" id="564305"/>
    <lineage>
        <taxon>Eukaryota</taxon>
        <taxon>Fungi</taxon>
        <taxon>Dikarya</taxon>
        <taxon>Basidiomycota</taxon>
        <taxon>Agaricomycotina</taxon>
        <taxon>Tremellomycetes</taxon>
        <taxon>Tremellales</taxon>
        <taxon>Cryptococcaceae</taxon>
        <taxon>Kwoniella</taxon>
    </lineage>
</organism>
<reference evidence="3 4" key="1">
    <citation type="submission" date="2024-01" db="EMBL/GenBank/DDBJ databases">
        <title>Comparative genomics of Cryptococcus and Kwoniella reveals pathogenesis evolution and contrasting modes of karyotype evolution via chromosome fusion or intercentromeric recombination.</title>
        <authorList>
            <person name="Coelho M.A."/>
            <person name="David-Palma M."/>
            <person name="Shea T."/>
            <person name="Bowers K."/>
            <person name="McGinley-Smith S."/>
            <person name="Mohammad A.W."/>
            <person name="Gnirke A."/>
            <person name="Yurkov A.M."/>
            <person name="Nowrousian M."/>
            <person name="Sun S."/>
            <person name="Cuomo C.A."/>
            <person name="Heitman J."/>
        </authorList>
    </citation>
    <scope>NUCLEOTIDE SEQUENCE [LARGE SCALE GENOMIC DNA]</scope>
    <source>
        <strain evidence="3">CBS 11374</strain>
    </source>
</reference>
<dbReference type="SUPFAM" id="SSF102198">
    <property type="entry name" value="Putative cyclase"/>
    <property type="match status" value="1"/>
</dbReference>
<sequence length="346" mass="38629">MASVTRSTDSSLLSLDHLTPSDHPDHPYSSWPSLPANPIGRLVLLTPKVTKEAASLIASGKRFSLDWSVYPSGARMYSRACSTHRIARVDNRPLTKEIAEKEGKTFQPCFDDFIEINTQSSTQWDYFLHYSYPKSGFFYNGLTVDEIKSEQTGEIGIAAIARAGGVQTRALLVDIPLYLSAKGLPPNPPLSNPPTTQITLTVLQDALKHFNLTPRVGDMLIVRTGFQDVIEERNAATARGEEEKQFESNWWGVEQSEEVVEWIWKTGFVAIGSDNPTFENWPVTPEELHLHPILLSGMGIMIGELLRLNEIAVECKRLNRWEFFFSSTPLMVEHGVASPPNAVAIF</sequence>
<protein>
    <recommendedName>
        <fullName evidence="5">Cyclase</fullName>
    </recommendedName>
</protein>
<dbReference type="EMBL" id="CP141881">
    <property type="protein sequence ID" value="WRT63651.1"/>
    <property type="molecule type" value="Genomic_DNA"/>
</dbReference>
<name>A0ABZ1CSJ9_9TREE</name>
<dbReference type="GeneID" id="87952705"/>
<dbReference type="PANTHER" id="PTHR34861">
    <property type="match status" value="1"/>
</dbReference>
<evidence type="ECO:0000313" key="4">
    <source>
        <dbReference type="Proteomes" id="UP001329825"/>
    </source>
</evidence>
<gene>
    <name evidence="3" type="ORF">IL334_000574</name>
</gene>
<dbReference type="PANTHER" id="PTHR34861:SF11">
    <property type="entry name" value="CYCLASE"/>
    <property type="match status" value="1"/>
</dbReference>
<proteinExistence type="inferred from homology"/>
<evidence type="ECO:0000256" key="1">
    <source>
        <dbReference type="ARBA" id="ARBA00007865"/>
    </source>
</evidence>
<evidence type="ECO:0000313" key="3">
    <source>
        <dbReference type="EMBL" id="WRT63651.1"/>
    </source>
</evidence>
<evidence type="ECO:0000256" key="2">
    <source>
        <dbReference type="SAM" id="MobiDB-lite"/>
    </source>
</evidence>
<dbReference type="Proteomes" id="UP001329825">
    <property type="component" value="Chromosome 1"/>
</dbReference>
<comment type="similarity">
    <text evidence="1">Belongs to the Cyclase 1 superfamily.</text>
</comment>
<dbReference type="Gene3D" id="3.50.30.50">
    <property type="entry name" value="Putative cyclase"/>
    <property type="match status" value="1"/>
</dbReference>
<feature type="region of interest" description="Disordered" evidence="2">
    <location>
        <begin position="1"/>
        <end position="30"/>
    </location>
</feature>
<dbReference type="InterPro" id="IPR037175">
    <property type="entry name" value="KFase_sf"/>
</dbReference>
<accession>A0ABZ1CSJ9</accession>
<dbReference type="RefSeq" id="XP_062788391.1">
    <property type="nucleotide sequence ID" value="XM_062932340.1"/>
</dbReference>
<keyword evidence="4" id="KW-1185">Reference proteome</keyword>
<dbReference type="InterPro" id="IPR007325">
    <property type="entry name" value="KFase/CYL"/>
</dbReference>
<dbReference type="Pfam" id="PF04199">
    <property type="entry name" value="Cyclase"/>
    <property type="match status" value="1"/>
</dbReference>